<dbReference type="AlphaFoldDB" id="A0A5E4TQ15"/>
<protein>
    <submittedName>
        <fullName evidence="1">Uncharacterized protein</fullName>
    </submittedName>
</protein>
<keyword evidence="2" id="KW-1185">Reference proteome</keyword>
<proteinExistence type="predicted"/>
<accession>A0A5E4TQ15</accession>
<name>A0A5E4TQ15_9BURK</name>
<evidence type="ECO:0000313" key="1">
    <source>
        <dbReference type="EMBL" id="VVD88199.1"/>
    </source>
</evidence>
<dbReference type="OrthoDB" id="8589403at2"/>
<dbReference type="Proteomes" id="UP000366819">
    <property type="component" value="Unassembled WGS sequence"/>
</dbReference>
<organism evidence="1 2">
    <name type="scientific">Pandoraea aquatica</name>
    <dbReference type="NCBI Taxonomy" id="2508290"/>
    <lineage>
        <taxon>Bacteria</taxon>
        <taxon>Pseudomonadati</taxon>
        <taxon>Pseudomonadota</taxon>
        <taxon>Betaproteobacteria</taxon>
        <taxon>Burkholderiales</taxon>
        <taxon>Burkholderiaceae</taxon>
        <taxon>Pandoraea</taxon>
    </lineage>
</organism>
<evidence type="ECO:0000313" key="2">
    <source>
        <dbReference type="Proteomes" id="UP000366819"/>
    </source>
</evidence>
<sequence>MSLGFRDHVVLVERDVVYAASRAVSLPGRNVEVWRTRIDAGGAEGCAQLFDKLPRGRLSRFDRLHVLAGFGIAHYRVVHWPEGASSLADLRALAAAAFIERFGDAARRWTISMTPGVFGSPHIAVAVDSDWLMAMKALAEQARMRWVSCRGVLHEVARRTLDANTANVTIAVRHPHGLSCLLRRDGRWQDACALSSTGSTVSHTLTSVPSLCGASPAPVRMFDASGGEARCDDATSPAASPHPWLWETA</sequence>
<reference evidence="1 2" key="1">
    <citation type="submission" date="2019-08" db="EMBL/GenBank/DDBJ databases">
        <authorList>
            <person name="Peeters C."/>
        </authorList>
    </citation>
    <scope>NUCLEOTIDE SEQUENCE [LARGE SCALE GENOMIC DNA]</scope>
    <source>
        <strain evidence="1 2">LMG 31011</strain>
    </source>
</reference>
<gene>
    <name evidence="1" type="ORF">PAQ31011_01486</name>
</gene>
<dbReference type="RefSeq" id="WP_150575197.1">
    <property type="nucleotide sequence ID" value="NZ_CABPSN010000002.1"/>
</dbReference>
<dbReference type="EMBL" id="CABPSN010000002">
    <property type="protein sequence ID" value="VVD88199.1"/>
    <property type="molecule type" value="Genomic_DNA"/>
</dbReference>